<sequence length="226" mass="25557">MSAYITAQLTREIRELGHRTDQVESKLDEVVVQVNAHDASIARLSAQHDDLLERLEDYENRSRRNNIRIRGLSEDVKDLHTDIPALLATLVPEMPKTRLELDRVHRALGPRRDSGIPRDIVLRFHYYASKETVMAAVRGVVDLTYNSHPYQIFSDLAGATIQRRRALALLHNFFDNTKFCTVGGSHLSLPLATITNSMLLSHQKKGCPFFGRYGSLGTRSLLAVRV</sequence>
<dbReference type="Gene3D" id="3.30.70.1820">
    <property type="entry name" value="L1 transposable element, RRM domain"/>
    <property type="match status" value="1"/>
</dbReference>
<dbReference type="AlphaFoldDB" id="A0A8J0VBE9"/>
<dbReference type="GeneID" id="108716799"/>
<evidence type="ECO:0000256" key="1">
    <source>
        <dbReference type="ARBA" id="ARBA00061640"/>
    </source>
</evidence>
<reference evidence="3" key="1">
    <citation type="submission" date="2025-08" db="UniProtKB">
        <authorList>
            <consortium name="RefSeq"/>
        </authorList>
    </citation>
    <scope>IDENTIFICATION</scope>
    <source>
        <strain evidence="3">J_2021</strain>
        <tissue evidence="3">Erythrocytes</tissue>
    </source>
</reference>
<protein>
    <submittedName>
        <fullName evidence="3">Uncharacterized protein LOC108716799</fullName>
    </submittedName>
</protein>
<dbReference type="FunFam" id="3.30.70.1820:FF:000002">
    <property type="entry name" value="LINE-1 retrotransposable element ORF1 protein"/>
    <property type="match status" value="1"/>
</dbReference>
<organism evidence="2 3">
    <name type="scientific">Xenopus laevis</name>
    <name type="common">African clawed frog</name>
    <dbReference type="NCBI Taxonomy" id="8355"/>
    <lineage>
        <taxon>Eukaryota</taxon>
        <taxon>Metazoa</taxon>
        <taxon>Chordata</taxon>
        <taxon>Craniata</taxon>
        <taxon>Vertebrata</taxon>
        <taxon>Euteleostomi</taxon>
        <taxon>Amphibia</taxon>
        <taxon>Batrachia</taxon>
        <taxon>Anura</taxon>
        <taxon>Pipoidea</taxon>
        <taxon>Pipidae</taxon>
        <taxon>Xenopodinae</taxon>
        <taxon>Xenopus</taxon>
        <taxon>Xenopus</taxon>
    </lineage>
</organism>
<dbReference type="KEGG" id="xla:108716799"/>
<dbReference type="RefSeq" id="XP_018118745.1">
    <property type="nucleotide sequence ID" value="XM_018263256.2"/>
</dbReference>
<comment type="similarity">
    <text evidence="1">Belongs to the transposase 22 family.</text>
</comment>
<evidence type="ECO:0000313" key="2">
    <source>
        <dbReference type="Proteomes" id="UP000186698"/>
    </source>
</evidence>
<keyword evidence="2" id="KW-1185">Reference proteome</keyword>
<name>A0A8J0VBE9_XENLA</name>
<accession>A0A8J0VBE9</accession>
<gene>
    <name evidence="3" type="primary">LOC108716799</name>
</gene>
<dbReference type="Proteomes" id="UP000186698">
    <property type="component" value="Chromosome 5L"/>
</dbReference>
<dbReference type="InterPro" id="IPR004244">
    <property type="entry name" value="Transposase_22"/>
</dbReference>
<dbReference type="OrthoDB" id="9909572at2759"/>
<dbReference type="PANTHER" id="PTHR11505">
    <property type="entry name" value="L1 TRANSPOSABLE ELEMENT-RELATED"/>
    <property type="match status" value="1"/>
</dbReference>
<proteinExistence type="inferred from homology"/>
<evidence type="ECO:0000313" key="3">
    <source>
        <dbReference type="RefSeq" id="XP_018118745.1"/>
    </source>
</evidence>